<dbReference type="EMBL" id="BJYY01000001">
    <property type="protein sequence ID" value="GEO32426.1"/>
    <property type="molecule type" value="Genomic_DNA"/>
</dbReference>
<evidence type="ECO:0000313" key="3">
    <source>
        <dbReference type="Proteomes" id="UP000321181"/>
    </source>
</evidence>
<feature type="region of interest" description="Disordered" evidence="1">
    <location>
        <begin position="29"/>
        <end position="87"/>
    </location>
</feature>
<protein>
    <submittedName>
        <fullName evidence="2">Uncharacterized protein</fullName>
    </submittedName>
</protein>
<comment type="caution">
    <text evidence="2">The sequence shown here is derived from an EMBL/GenBank/DDBJ whole genome shotgun (WGS) entry which is preliminary data.</text>
</comment>
<evidence type="ECO:0000256" key="1">
    <source>
        <dbReference type="SAM" id="MobiDB-lite"/>
    </source>
</evidence>
<organism evidence="2 3">
    <name type="scientific">Cellulomonas aerilata</name>
    <dbReference type="NCBI Taxonomy" id="515326"/>
    <lineage>
        <taxon>Bacteria</taxon>
        <taxon>Bacillati</taxon>
        <taxon>Actinomycetota</taxon>
        <taxon>Actinomycetes</taxon>
        <taxon>Micrococcales</taxon>
        <taxon>Cellulomonadaceae</taxon>
        <taxon>Cellulomonas</taxon>
    </lineage>
</organism>
<proteinExistence type="predicted"/>
<sequence>MGAAGVAAAGVGGAGVAAAGGAAAGVAAAGAGGAGVGRSGEGGAMARSLPYVTTTSPPRLTASATIVETAPSASGRPPVRSRRRTST</sequence>
<keyword evidence="3" id="KW-1185">Reference proteome</keyword>
<dbReference type="Proteomes" id="UP000321181">
    <property type="component" value="Unassembled WGS sequence"/>
</dbReference>
<feature type="compositionally biased region" description="Polar residues" evidence="1">
    <location>
        <begin position="51"/>
        <end position="66"/>
    </location>
</feature>
<reference evidence="2 3" key="1">
    <citation type="submission" date="2019-07" db="EMBL/GenBank/DDBJ databases">
        <title>Whole genome shotgun sequence of Cellulomonas aerilata NBRC 106308.</title>
        <authorList>
            <person name="Hosoyama A."/>
            <person name="Uohara A."/>
            <person name="Ohji S."/>
            <person name="Ichikawa N."/>
        </authorList>
    </citation>
    <scope>NUCLEOTIDE SEQUENCE [LARGE SCALE GENOMIC DNA]</scope>
    <source>
        <strain evidence="2 3">NBRC 106308</strain>
    </source>
</reference>
<dbReference type="AlphaFoldDB" id="A0A512D7H5"/>
<name>A0A512D7H5_9CELL</name>
<accession>A0A512D7H5</accession>
<evidence type="ECO:0000313" key="2">
    <source>
        <dbReference type="EMBL" id="GEO32426.1"/>
    </source>
</evidence>
<gene>
    <name evidence="2" type="ORF">CAE01nite_01510</name>
</gene>
<feature type="compositionally biased region" description="Gly residues" evidence="1">
    <location>
        <begin position="30"/>
        <end position="43"/>
    </location>
</feature>